<dbReference type="KEGG" id="rti:DC20_18115"/>
<name>A0A0P0CV39_9BACT</name>
<dbReference type="Proteomes" id="UP000061382">
    <property type="component" value="Chromosome"/>
</dbReference>
<dbReference type="EMBL" id="CP012643">
    <property type="protein sequence ID" value="ALJ00534.1"/>
    <property type="molecule type" value="Genomic_DNA"/>
</dbReference>
<dbReference type="RefSeq" id="WP_062545119.1">
    <property type="nucleotide sequence ID" value="NZ_CP012643.1"/>
</dbReference>
<keyword evidence="2" id="KW-1185">Reference proteome</keyword>
<reference evidence="1 2" key="1">
    <citation type="submission" date="2015-08" db="EMBL/GenBank/DDBJ databases">
        <title>Complete genome sequence of Rufibacter tibetensis strain 1351t, a radiation-resistant bacterium from tibet plateau.</title>
        <authorList>
            <person name="Dai J."/>
        </authorList>
    </citation>
    <scope>NUCLEOTIDE SEQUENCE [LARGE SCALE GENOMIC DNA]</scope>
    <source>
        <strain evidence="1 2">1351</strain>
    </source>
</reference>
<dbReference type="AlphaFoldDB" id="A0A0P0CV39"/>
<protein>
    <submittedName>
        <fullName evidence="1">Uncharacterized protein</fullName>
    </submittedName>
</protein>
<accession>A0A0P0CV39</accession>
<dbReference type="OrthoDB" id="852355at2"/>
<proteinExistence type="predicted"/>
<evidence type="ECO:0000313" key="2">
    <source>
        <dbReference type="Proteomes" id="UP000061382"/>
    </source>
</evidence>
<evidence type="ECO:0000313" key="1">
    <source>
        <dbReference type="EMBL" id="ALJ00534.1"/>
    </source>
</evidence>
<organism evidence="1 2">
    <name type="scientific">Rufibacter tibetensis</name>
    <dbReference type="NCBI Taxonomy" id="512763"/>
    <lineage>
        <taxon>Bacteria</taxon>
        <taxon>Pseudomonadati</taxon>
        <taxon>Bacteroidota</taxon>
        <taxon>Cytophagia</taxon>
        <taxon>Cytophagales</taxon>
        <taxon>Hymenobacteraceae</taxon>
        <taxon>Rufibacter</taxon>
    </lineage>
</organism>
<gene>
    <name evidence="1" type="ORF">DC20_18115</name>
</gene>
<sequence length="148" mass="17286">MNHTRDKESILQLYNKVLPKLAERIYQNLTEVTPLFDDFRLEKIVDTWTKDRNASTDKEISIENGNVQQLGLKLSLIGFQAAGAQTFDLSKDLLFSLDYSYYEVGPDKNSRWMEKPYFEEWTSKELDDIAVKWSEEVIDEITQKLQGL</sequence>
<dbReference type="PATRIC" id="fig|512763.3.peg.3983"/>